<organism evidence="1 2">
    <name type="scientific">Microbacterium phage Wesak</name>
    <dbReference type="NCBI Taxonomy" id="2653751"/>
    <lineage>
        <taxon>Viruses</taxon>
        <taxon>Duplodnaviria</taxon>
        <taxon>Heunggongvirae</taxon>
        <taxon>Uroviricota</taxon>
        <taxon>Caudoviricetes</taxon>
        <taxon>Eekayvirinae</taxon>
        <taxon>Tinytimothyvirus</taxon>
        <taxon>Tinytimothyvirus tinytimothy</taxon>
    </lineage>
</organism>
<dbReference type="Proteomes" id="UP000410540">
    <property type="component" value="Segment"/>
</dbReference>
<sequence>MKNVVKLINGFNTIIGQEVRRRRLGGSELITIDVHGTTTTMELDLSDWKLEELQPDHDIDLQAMLPIQNQVLRWGDLSHTSEDIEPARRERVVTDIEHANIVCSDLDGQEWDDSEPQHGYGPSHKILFDIDFPVHVVQSSEGHGHLYIDRKMSWSTVVMLMAAFVEAGLMEPGYMYAAIQRGYTSLRVPWALKGSGNYIEEPDDEFKRQEW</sequence>
<protein>
    <submittedName>
        <fullName evidence="1">Uncharacterized protein</fullName>
    </submittedName>
</protein>
<gene>
    <name evidence="1" type="primary">17</name>
    <name evidence="1" type="ORF">SEA_WESAK_17</name>
</gene>
<reference evidence="1 2" key="1">
    <citation type="submission" date="2019-08" db="EMBL/GenBank/DDBJ databases">
        <authorList>
            <person name="Duffy I."/>
            <person name="Kerns H.R."/>
            <person name="Brown C.R."/>
            <person name="Ouellette L.A."/>
            <person name="Showers K.M."/>
            <person name="Katz E.L."/>
            <person name="Gemmati A.M."/>
            <person name="Ogueke L.I."/>
            <person name="Latalladi V.L."/>
            <person name="Duncan J."/>
            <person name="Molloy S.D."/>
            <person name="Garlena R.A."/>
            <person name="Russell D.A."/>
            <person name="Pope W.H."/>
            <person name="Jacobs-Sera D."/>
            <person name="Hatfull G.F."/>
        </authorList>
    </citation>
    <scope>NUCLEOTIDE SEQUENCE [LARGE SCALE GENOMIC DNA]</scope>
</reference>
<evidence type="ECO:0000313" key="1">
    <source>
        <dbReference type="EMBL" id="QGH78658.1"/>
    </source>
</evidence>
<accession>A0A5Q2WL97</accession>
<name>A0A5Q2WL97_9CAUD</name>
<proteinExistence type="predicted"/>
<evidence type="ECO:0000313" key="2">
    <source>
        <dbReference type="Proteomes" id="UP000410540"/>
    </source>
</evidence>
<dbReference type="EMBL" id="MN369747">
    <property type="protein sequence ID" value="QGH78658.1"/>
    <property type="molecule type" value="Genomic_DNA"/>
</dbReference>